<reference evidence="11" key="2">
    <citation type="journal article" date="2023" name="IMA Fungus">
        <title>Comparative genomic study of the Penicillium genus elucidates a diverse pangenome and 15 lateral gene transfer events.</title>
        <authorList>
            <person name="Petersen C."/>
            <person name="Sorensen T."/>
            <person name="Nielsen M.R."/>
            <person name="Sondergaard T.E."/>
            <person name="Sorensen J.L."/>
            <person name="Fitzpatrick D.A."/>
            <person name="Frisvad J.C."/>
            <person name="Nielsen K.L."/>
        </authorList>
    </citation>
    <scope>NUCLEOTIDE SEQUENCE</scope>
    <source>
        <strain evidence="11">IBT 29677</strain>
    </source>
</reference>
<dbReference type="InterPro" id="IPR005944">
    <property type="entry name" value="Pro_iminopeptidase"/>
</dbReference>
<dbReference type="InterPro" id="IPR029058">
    <property type="entry name" value="AB_hydrolase_fold"/>
</dbReference>
<dbReference type="PANTHER" id="PTHR43722">
    <property type="entry name" value="PROLINE IMINOPEPTIDASE"/>
    <property type="match status" value="1"/>
</dbReference>
<protein>
    <recommendedName>
        <fullName evidence="8 9">Proline iminopeptidase</fullName>
        <shortName evidence="8">PIP</shortName>
        <ecNumber evidence="8 9">3.4.11.5</ecNumber>
    </recommendedName>
    <alternativeName>
        <fullName evidence="8">Prolyl aminopeptidase</fullName>
    </alternativeName>
</protein>
<name>A0A9W9VS31_9EURO</name>
<dbReference type="PIRSF" id="PIRSF006431">
    <property type="entry name" value="Pept_S33"/>
    <property type="match status" value="1"/>
</dbReference>
<comment type="caution">
    <text evidence="11">The sequence shown here is derived from an EMBL/GenBank/DDBJ whole genome shotgun (WGS) entry which is preliminary data.</text>
</comment>
<dbReference type="EC" id="3.4.11.5" evidence="8 9"/>
<keyword evidence="6 8" id="KW-0645">Protease</keyword>
<comment type="catalytic activity">
    <reaction evidence="1 8 9">
        <text>Release of N-terminal proline from a peptide.</text>
        <dbReference type="EC" id="3.4.11.5"/>
    </reaction>
</comment>
<dbReference type="PANTHER" id="PTHR43722:SF1">
    <property type="entry name" value="PROLINE IMINOPEPTIDASE"/>
    <property type="match status" value="1"/>
</dbReference>
<dbReference type="GO" id="GO:0005737">
    <property type="term" value="C:cytoplasm"/>
    <property type="evidence" value="ECO:0007669"/>
    <property type="project" value="UniProtKB-SubCell"/>
</dbReference>
<evidence type="ECO:0000256" key="2">
    <source>
        <dbReference type="ARBA" id="ARBA00004496"/>
    </source>
</evidence>
<dbReference type="AlphaFoldDB" id="A0A9W9VS31"/>
<evidence type="ECO:0000313" key="11">
    <source>
        <dbReference type="EMBL" id="KAJ5388362.1"/>
    </source>
</evidence>
<evidence type="ECO:0000256" key="8">
    <source>
        <dbReference type="PIRNR" id="PIRNR006431"/>
    </source>
</evidence>
<evidence type="ECO:0000313" key="12">
    <source>
        <dbReference type="Proteomes" id="UP001147747"/>
    </source>
</evidence>
<dbReference type="NCBIfam" id="TIGR01249">
    <property type="entry name" value="pro_imino_pep_1"/>
    <property type="match status" value="1"/>
</dbReference>
<dbReference type="OrthoDB" id="10249433at2759"/>
<dbReference type="GO" id="GO:0004177">
    <property type="term" value="F:aminopeptidase activity"/>
    <property type="evidence" value="ECO:0007669"/>
    <property type="project" value="UniProtKB-UniRule"/>
</dbReference>
<evidence type="ECO:0000256" key="6">
    <source>
        <dbReference type="ARBA" id="ARBA00022670"/>
    </source>
</evidence>
<dbReference type="Pfam" id="PF00561">
    <property type="entry name" value="Abhydrolase_1"/>
    <property type="match status" value="1"/>
</dbReference>
<dbReference type="InterPro" id="IPR000073">
    <property type="entry name" value="AB_hydrolase_1"/>
</dbReference>
<organism evidence="11 12">
    <name type="scientific">Penicillium cosmopolitanum</name>
    <dbReference type="NCBI Taxonomy" id="1131564"/>
    <lineage>
        <taxon>Eukaryota</taxon>
        <taxon>Fungi</taxon>
        <taxon>Dikarya</taxon>
        <taxon>Ascomycota</taxon>
        <taxon>Pezizomycotina</taxon>
        <taxon>Eurotiomycetes</taxon>
        <taxon>Eurotiomycetidae</taxon>
        <taxon>Eurotiales</taxon>
        <taxon>Aspergillaceae</taxon>
        <taxon>Penicillium</taxon>
    </lineage>
</organism>
<dbReference type="EMBL" id="JAPZBU010000009">
    <property type="protein sequence ID" value="KAJ5388362.1"/>
    <property type="molecule type" value="Genomic_DNA"/>
</dbReference>
<proteinExistence type="inferred from homology"/>
<evidence type="ECO:0000259" key="10">
    <source>
        <dbReference type="Pfam" id="PF00561"/>
    </source>
</evidence>
<dbReference type="Proteomes" id="UP001147747">
    <property type="component" value="Unassembled WGS sequence"/>
</dbReference>
<dbReference type="GO" id="GO:0006508">
    <property type="term" value="P:proteolysis"/>
    <property type="evidence" value="ECO:0007669"/>
    <property type="project" value="UniProtKB-KW"/>
</dbReference>
<keyword evidence="12" id="KW-1185">Reference proteome</keyword>
<evidence type="ECO:0000256" key="4">
    <source>
        <dbReference type="ARBA" id="ARBA00022438"/>
    </source>
</evidence>
<dbReference type="InterPro" id="IPR002410">
    <property type="entry name" value="Peptidase_S33"/>
</dbReference>
<dbReference type="GeneID" id="81374520"/>
<dbReference type="Gene3D" id="3.40.50.1820">
    <property type="entry name" value="alpha/beta hydrolase"/>
    <property type="match status" value="1"/>
</dbReference>
<dbReference type="GO" id="GO:0072330">
    <property type="term" value="P:monocarboxylic acid biosynthetic process"/>
    <property type="evidence" value="ECO:0007669"/>
    <property type="project" value="UniProtKB-ARBA"/>
</dbReference>
<evidence type="ECO:0000256" key="1">
    <source>
        <dbReference type="ARBA" id="ARBA00001585"/>
    </source>
</evidence>
<feature type="domain" description="AB hydrolase-1" evidence="10">
    <location>
        <begin position="34"/>
        <end position="106"/>
    </location>
</feature>
<evidence type="ECO:0000256" key="7">
    <source>
        <dbReference type="ARBA" id="ARBA00022801"/>
    </source>
</evidence>
<reference evidence="11" key="1">
    <citation type="submission" date="2022-12" db="EMBL/GenBank/DDBJ databases">
        <authorList>
            <person name="Petersen C."/>
        </authorList>
    </citation>
    <scope>NUCLEOTIDE SEQUENCE</scope>
    <source>
        <strain evidence="11">IBT 29677</strain>
    </source>
</reference>
<evidence type="ECO:0000256" key="5">
    <source>
        <dbReference type="ARBA" id="ARBA00022490"/>
    </source>
</evidence>
<dbReference type="PRINTS" id="PR00793">
    <property type="entry name" value="PROAMNOPTASE"/>
</dbReference>
<keyword evidence="7 8" id="KW-0378">Hydrolase</keyword>
<dbReference type="SUPFAM" id="SSF53474">
    <property type="entry name" value="alpha/beta-Hydrolases"/>
    <property type="match status" value="1"/>
</dbReference>
<evidence type="ECO:0000256" key="3">
    <source>
        <dbReference type="ARBA" id="ARBA00010088"/>
    </source>
</evidence>
<keyword evidence="4 8" id="KW-0031">Aminopeptidase</keyword>
<gene>
    <name evidence="11" type="ORF">N7509_010903</name>
</gene>
<accession>A0A9W9VS31</accession>
<dbReference type="RefSeq" id="XP_056486160.1">
    <property type="nucleotide sequence ID" value="XM_056635540.1"/>
</dbReference>
<sequence>MSGYTHSEPFDVGLLPVGAIHRIYYEQYGRKDGKPVIFLHGGPGGCTSRSNTTYFDPAVYRVILLDQRGTGKSEPTTELIENTTPHLVSDIDALRQHLAISKWHLIFAYPQFVRSMILRGIFTASRLEVAWSRSSLGAANVYPEAWHVFQRYLPEDDRHDMIAGYYKRLTCDHHPTRLAAAKEWNRWDLSIGELKVDEDGFKKLDDYEWSWAHALLEAHYAVHGFWLEDRQIFKPKNLAKIRHIPVTIIQGRYDMVCPPQTAWELHRCLPMSRLIWIPDAGHSGREPGTRLELLRACDENAGLDFDAHD</sequence>
<evidence type="ECO:0000256" key="9">
    <source>
        <dbReference type="RuleBase" id="RU003421"/>
    </source>
</evidence>
<keyword evidence="5 8" id="KW-0963">Cytoplasm</keyword>
<comment type="similarity">
    <text evidence="3 8 9">Belongs to the peptidase S33 family.</text>
</comment>
<dbReference type="GO" id="GO:0017000">
    <property type="term" value="P:antibiotic biosynthetic process"/>
    <property type="evidence" value="ECO:0007669"/>
    <property type="project" value="UniProtKB-ARBA"/>
</dbReference>
<comment type="subcellular location">
    <subcellularLocation>
        <location evidence="2 8">Cytoplasm</location>
    </subcellularLocation>
</comment>